<dbReference type="Proteomes" id="UP001177021">
    <property type="component" value="Unassembled WGS sequence"/>
</dbReference>
<comment type="caution">
    <text evidence="1">The sequence shown here is derived from an EMBL/GenBank/DDBJ whole genome shotgun (WGS) entry which is preliminary data.</text>
</comment>
<reference evidence="1" key="1">
    <citation type="submission" date="2023-10" db="EMBL/GenBank/DDBJ databases">
        <authorList>
            <person name="Rodriguez Cubillos JULIANA M."/>
            <person name="De Vega J."/>
        </authorList>
    </citation>
    <scope>NUCLEOTIDE SEQUENCE</scope>
</reference>
<name>A0ACB0KI81_TRIPR</name>
<keyword evidence="2" id="KW-1185">Reference proteome</keyword>
<sequence length="640" mass="71602">MSESEEVVEIQGAEKYTLVDCITDPALDWVAPEPRGIASALTPKDPRLYTTVEQRRANEPQHWSIRLPGEEERVCSSFAGHDFAMIFKIQRKPTKEVGRAPRQNWVSLKHHEDVKLFKMFVDSVKDFKERYYVVRPESPSARESLTELEEDRDEQGVARKDASGQVIVRAVPKFPLCWSYTHFQKEPKEYTTGDADLSPEDMAAFEDLKAFVAGFTPGVWTTRKGVTIRDEHGVPKASPRLINTRTLLKCRNAGEAKLCLDEMETIAERMLKAKQNEKASRSGRGKKKIVARASQEVRPGTPSVQVIGTSGGGSGSPSSAPRPPPAKRTREEDPPVEEAGMGACSKFPVPRCFTVDRFFEKYPPEVFEAERTAILNQEPEVRKQQHARDMAAVVRMISSSLVLGDERESLVEQLNTAQARHERAKGRINQLKIVVDDLKEKQKRWGDQLDEHRKRGEELDAARAEIERLNAAMAPGENEHKAAEGLTTRADLVKVIAQLSHDFVEGTEYAFENAVQQIKCLNPDVELVTRGMHVNGQVKDGQIVIPAGLADSDEEEDDVEVAFEEGHEDEQGDGHEQEDRELYKHLELFLSYANTGTLVYLSSQPEPPIASWVLGRGTGMMGSFQELSSSSRSSISLMVN</sequence>
<protein>
    <submittedName>
        <fullName evidence="1">Uncharacterized protein</fullName>
    </submittedName>
</protein>
<organism evidence="1 2">
    <name type="scientific">Trifolium pratense</name>
    <name type="common">Red clover</name>
    <dbReference type="NCBI Taxonomy" id="57577"/>
    <lineage>
        <taxon>Eukaryota</taxon>
        <taxon>Viridiplantae</taxon>
        <taxon>Streptophyta</taxon>
        <taxon>Embryophyta</taxon>
        <taxon>Tracheophyta</taxon>
        <taxon>Spermatophyta</taxon>
        <taxon>Magnoliopsida</taxon>
        <taxon>eudicotyledons</taxon>
        <taxon>Gunneridae</taxon>
        <taxon>Pentapetalae</taxon>
        <taxon>rosids</taxon>
        <taxon>fabids</taxon>
        <taxon>Fabales</taxon>
        <taxon>Fabaceae</taxon>
        <taxon>Papilionoideae</taxon>
        <taxon>50 kb inversion clade</taxon>
        <taxon>NPAAA clade</taxon>
        <taxon>Hologalegina</taxon>
        <taxon>IRL clade</taxon>
        <taxon>Trifolieae</taxon>
        <taxon>Trifolium</taxon>
    </lineage>
</organism>
<evidence type="ECO:0000313" key="2">
    <source>
        <dbReference type="Proteomes" id="UP001177021"/>
    </source>
</evidence>
<evidence type="ECO:0000313" key="1">
    <source>
        <dbReference type="EMBL" id="CAJ2655615.1"/>
    </source>
</evidence>
<accession>A0ACB0KI81</accession>
<dbReference type="EMBL" id="CASHSV030000206">
    <property type="protein sequence ID" value="CAJ2655615.1"/>
    <property type="molecule type" value="Genomic_DNA"/>
</dbReference>
<proteinExistence type="predicted"/>
<gene>
    <name evidence="1" type="ORF">MILVUS5_LOCUS22525</name>
</gene>